<evidence type="ECO:0000313" key="1">
    <source>
        <dbReference type="EMBL" id="SEM01795.1"/>
    </source>
</evidence>
<proteinExistence type="predicted"/>
<evidence type="ECO:0000313" key="2">
    <source>
        <dbReference type="Proteomes" id="UP000199421"/>
    </source>
</evidence>
<dbReference type="RefSeq" id="WP_093327906.1">
    <property type="nucleotide sequence ID" value="NZ_FOAF01000006.1"/>
</dbReference>
<reference evidence="2" key="1">
    <citation type="submission" date="2016-10" db="EMBL/GenBank/DDBJ databases">
        <authorList>
            <person name="Varghese N."/>
            <person name="Submissions S."/>
        </authorList>
    </citation>
    <scope>NUCLEOTIDE SEQUENCE [LARGE SCALE GENOMIC DNA]</scope>
    <source>
        <strain evidence="2">DSM 18733</strain>
    </source>
</reference>
<dbReference type="EMBL" id="FOAF01000006">
    <property type="protein sequence ID" value="SEM01795.1"/>
    <property type="molecule type" value="Genomic_DNA"/>
</dbReference>
<organism evidence="1 2">
    <name type="scientific">Olivibacter domesticus</name>
    <name type="common">Pseudosphingobacterium domesticum</name>
    <dbReference type="NCBI Taxonomy" id="407022"/>
    <lineage>
        <taxon>Bacteria</taxon>
        <taxon>Pseudomonadati</taxon>
        <taxon>Bacteroidota</taxon>
        <taxon>Sphingobacteriia</taxon>
        <taxon>Sphingobacteriales</taxon>
        <taxon>Sphingobacteriaceae</taxon>
        <taxon>Olivibacter</taxon>
    </lineage>
</organism>
<keyword evidence="2" id="KW-1185">Reference proteome</keyword>
<dbReference type="Proteomes" id="UP000199421">
    <property type="component" value="Unassembled WGS sequence"/>
</dbReference>
<dbReference type="AlphaFoldDB" id="A0A1H7UYR9"/>
<name>A0A1H7UYR9_OLID1</name>
<accession>A0A1H7UYR9</accession>
<gene>
    <name evidence="1" type="ORF">SAMN05661044_03997</name>
</gene>
<sequence length="113" mass="12797">MRKVRKLQYLEIGIYFPLGTHPSGKVLWLACDLAIRGRQAWSQKQPLLHAKQPFVYFFAFIGLGFAKINTRDLTTADDFLCKPRPFAFFGTVLSSYNKTPFSPVTLSTPAVLL</sequence>
<protein>
    <submittedName>
        <fullName evidence="1">Uncharacterized protein</fullName>
    </submittedName>
</protein>